<dbReference type="SMART" id="SM00612">
    <property type="entry name" value="Kelch"/>
    <property type="match status" value="2"/>
</dbReference>
<name>A0AAE0ETA5_9CHLO</name>
<feature type="region of interest" description="Disordered" evidence="4">
    <location>
        <begin position="1223"/>
        <end position="1269"/>
    </location>
</feature>
<dbReference type="Proteomes" id="UP001190700">
    <property type="component" value="Unassembled WGS sequence"/>
</dbReference>
<feature type="compositionally biased region" description="Low complexity" evidence="4">
    <location>
        <begin position="1580"/>
        <end position="1606"/>
    </location>
</feature>
<proteinExistence type="predicted"/>
<dbReference type="PANTHER" id="PTHR46228">
    <property type="entry name" value="KELCH DOMAIN-CONTAINING PROTEIN"/>
    <property type="match status" value="1"/>
</dbReference>
<feature type="region of interest" description="Disordered" evidence="4">
    <location>
        <begin position="795"/>
        <end position="814"/>
    </location>
</feature>
<evidence type="ECO:0000313" key="5">
    <source>
        <dbReference type="EMBL" id="KAK3240113.1"/>
    </source>
</evidence>
<keyword evidence="3" id="KW-0175">Coiled coil</keyword>
<feature type="compositionally biased region" description="Polar residues" evidence="4">
    <location>
        <begin position="1611"/>
        <end position="1625"/>
    </location>
</feature>
<evidence type="ECO:0000256" key="4">
    <source>
        <dbReference type="SAM" id="MobiDB-lite"/>
    </source>
</evidence>
<feature type="compositionally biased region" description="Basic and acidic residues" evidence="4">
    <location>
        <begin position="1223"/>
        <end position="1233"/>
    </location>
</feature>
<evidence type="ECO:0000256" key="2">
    <source>
        <dbReference type="ARBA" id="ARBA00022737"/>
    </source>
</evidence>
<feature type="coiled-coil region" evidence="3">
    <location>
        <begin position="672"/>
        <end position="706"/>
    </location>
</feature>
<comment type="caution">
    <text evidence="5">The sequence shown here is derived from an EMBL/GenBank/DDBJ whole genome shotgun (WGS) entry which is preliminary data.</text>
</comment>
<dbReference type="SUPFAM" id="SSF50965">
    <property type="entry name" value="Galactose oxidase, central domain"/>
    <property type="match status" value="1"/>
</dbReference>
<dbReference type="EMBL" id="LGRX02033737">
    <property type="protein sequence ID" value="KAK3240113.1"/>
    <property type="molecule type" value="Genomic_DNA"/>
</dbReference>
<dbReference type="InterPro" id="IPR011043">
    <property type="entry name" value="Gal_Oxase/kelch_b-propeller"/>
</dbReference>
<feature type="compositionally biased region" description="Basic and acidic residues" evidence="4">
    <location>
        <begin position="1"/>
        <end position="12"/>
    </location>
</feature>
<feature type="compositionally biased region" description="Basic and acidic residues" evidence="4">
    <location>
        <begin position="1245"/>
        <end position="1260"/>
    </location>
</feature>
<keyword evidence="6" id="KW-1185">Reference proteome</keyword>
<dbReference type="PANTHER" id="PTHR46228:SF2">
    <property type="entry name" value="KELCH REPEAT PROTEIN (AFU_ORTHOLOGUE AFUA_4G14350)"/>
    <property type="match status" value="1"/>
</dbReference>
<feature type="region of interest" description="Disordered" evidence="4">
    <location>
        <begin position="922"/>
        <end position="941"/>
    </location>
</feature>
<sequence>MESSSEREHMKTEAILALDGKISNLRSSRESATSTTGDSPTSAIRQTIRYELQIPTFSRGETSEKENQPISADMGEPKRKYPDSATPVSTWERSRNVALLQLERVNSALRTEIAQFGKKEDAMEEEKRLIREEELVKAKEACGEEMRSLQRHNQLLKSRMLERAFFAMRCRQTQAVLNAIRTASFERRKERPLLAGLVRWHMRRLRRLLAVWAALACTGRRRRRLLRNARLRRAQAYRCQALDTWRAKAAWRQDVHGRMLHQQARLATRRGRRALQEWRAVRAASLRLRVRAASWKHLKAAHRSVAQNDFRRAAVFSEHVSHGEGCTPGEASRWDGGCSKRDLREAAATGRVLQLGFIYWRAHTLELHEWREDALRGADAGRQWRALRAWGMHAAHMSWFASAISAPPCSAISTPPALLSAPSVPFLSSDPRRPQPAAVRVYRPGSSTSRYYAPATAGRCGIVRLSAVMATRTQASAMLRGTRTDVPARRRRLMQLRRLGLRAWVEMTRYRRAREGRLACHLGQARGRELRRVFREWLLVGRYIQELRRAQVLWAEASRPRCQRARILAWRLQARRRAVARAQATRRSTGVRRAMVRWWLARALHNRRKQAVAVSFSRARRLRQQHLCLLTWLQVACEGCVAKLQGGGGGVGGGAHELEDQAAQAAHAAEQMVSVEQAYTATSARLEAAEAELGEVQAALRRAEARAPPAIVMPTMLHHDLRWQRADAKGDGEVPGPRGAHVMCPVGMSTHWGGQVLLFGGSDGEQWLGDVYVGRLSLAPLDVAGTPAEVAAAGGLEASDGSQDTARVTSGDAAGTSASAGWEIRWQKVASWAVQGGASADGGSGEAYLARGRRDHAACRLPDGRVLVTGGYDGSVELRDALVVELRPNDAGAAAPGLVAVWGQLGGRHGNLRRPRSHHTLCLRSPVPHTPPGSQDVQETEDPDVGACYLFGGYASGRGHLNELLVLDLRALQWQEPEVFGDVPSPRRSHSAAVLGEYMWVHGGTDGMRQLGDLHSLHLPSLTWSRSRTMGPAPSARRSHSLVPVGTRHLLMFGGYDGGGYRNDTYVLDTVTMVWREWQPLGRLPAGRSMHSCAVLGQCVMLFGGVHNGQAAKNDCHVLCNPATQEGCSLRELALRKTASELTTRAAHDALVVDTRTARLETKAVREAAAALEERVQVWAAQRAATQEAYREIKVKLQHERARTALALTKIEETADRMERAESNLSEARKEVSTLKSNLSSARSTADRQARAARERRTTDFHTQSQMKQELETVQRQLAAAEGRVTAAGSRFESMQIDLEQVKTKLQVTEAARDVAQGTLVVAQEAAARAMAEAASTAAAAAAEKVKMAIENLMPPPPPPEPEKKEAAEEEVASVGSVEVVQGASEAGSACGEWIEDTRNLAAPLAAAGIATGATGRASGEPAEHLRRPPLDEEHRVHGLELELDDLQHQHMQLQVELEECRQECRKQEDLRQHAEKLRDEAFAQLKVVEEQALRELRADSQRQLSDTIRDADERSRRQAQARRSESSRNWDDDPLLVARQMRERALGLPLTPRTAAASAPSLTPRTAAASAPSLAPRTAAASAPSGSNPAPTSAAAAPSQPVSVPRLATEPSSSDSAQTSTGETLSEEDVDDFGSHELSDRLLGIMTGKILPSQLSP</sequence>
<accession>A0AAE0ETA5</accession>
<feature type="compositionally biased region" description="Basic and acidic residues" evidence="4">
    <location>
        <begin position="1508"/>
        <end position="1532"/>
    </location>
</feature>
<dbReference type="Gene3D" id="2.120.10.80">
    <property type="entry name" value="Kelch-type beta propeller"/>
    <property type="match status" value="2"/>
</dbReference>
<feature type="compositionally biased region" description="Polar residues" evidence="4">
    <location>
        <begin position="24"/>
        <end position="45"/>
    </location>
</feature>
<feature type="region of interest" description="Disordered" evidence="4">
    <location>
        <begin position="1501"/>
        <end position="1658"/>
    </location>
</feature>
<protein>
    <submittedName>
        <fullName evidence="5">Uncharacterized protein</fullName>
    </submittedName>
</protein>
<feature type="coiled-coil region" evidence="3">
    <location>
        <begin position="1437"/>
        <end position="1492"/>
    </location>
</feature>
<feature type="compositionally biased region" description="Polar residues" evidence="4">
    <location>
        <begin position="1234"/>
        <end position="1244"/>
    </location>
</feature>
<gene>
    <name evidence="5" type="ORF">CYMTET_50019</name>
</gene>
<dbReference type="Pfam" id="PF24681">
    <property type="entry name" value="Kelch_KLHDC2_KLHL20_DRC7"/>
    <property type="match status" value="1"/>
</dbReference>
<evidence type="ECO:0000256" key="1">
    <source>
        <dbReference type="ARBA" id="ARBA00022441"/>
    </source>
</evidence>
<dbReference type="InterPro" id="IPR006652">
    <property type="entry name" value="Kelch_1"/>
</dbReference>
<keyword evidence="1" id="KW-0880">Kelch repeat</keyword>
<feature type="region of interest" description="Disordered" evidence="4">
    <location>
        <begin position="1"/>
        <end position="88"/>
    </location>
</feature>
<evidence type="ECO:0000313" key="6">
    <source>
        <dbReference type="Proteomes" id="UP001190700"/>
    </source>
</evidence>
<evidence type="ECO:0000256" key="3">
    <source>
        <dbReference type="SAM" id="Coils"/>
    </source>
</evidence>
<organism evidence="5 6">
    <name type="scientific">Cymbomonas tetramitiformis</name>
    <dbReference type="NCBI Taxonomy" id="36881"/>
    <lineage>
        <taxon>Eukaryota</taxon>
        <taxon>Viridiplantae</taxon>
        <taxon>Chlorophyta</taxon>
        <taxon>Pyramimonadophyceae</taxon>
        <taxon>Pyramimonadales</taxon>
        <taxon>Pyramimonadaceae</taxon>
        <taxon>Cymbomonas</taxon>
    </lineage>
</organism>
<reference evidence="5 6" key="1">
    <citation type="journal article" date="2015" name="Genome Biol. Evol.">
        <title>Comparative Genomics of a Bacterivorous Green Alga Reveals Evolutionary Causalities and Consequences of Phago-Mixotrophic Mode of Nutrition.</title>
        <authorList>
            <person name="Burns J.A."/>
            <person name="Paasch A."/>
            <person name="Narechania A."/>
            <person name="Kim E."/>
        </authorList>
    </citation>
    <scope>NUCLEOTIDE SEQUENCE [LARGE SCALE GENOMIC DNA]</scope>
    <source>
        <strain evidence="5 6">PLY_AMNH</strain>
    </source>
</reference>
<dbReference type="InterPro" id="IPR015915">
    <property type="entry name" value="Kelch-typ_b-propeller"/>
</dbReference>
<keyword evidence="2" id="KW-0677">Repeat</keyword>